<organism evidence="1 2">
    <name type="scientific">Klebsiella pneumoniae</name>
    <dbReference type="NCBI Taxonomy" id="573"/>
    <lineage>
        <taxon>Bacteria</taxon>
        <taxon>Pseudomonadati</taxon>
        <taxon>Pseudomonadota</taxon>
        <taxon>Gammaproteobacteria</taxon>
        <taxon>Enterobacterales</taxon>
        <taxon>Enterobacteriaceae</taxon>
        <taxon>Klebsiella/Raoultella group</taxon>
        <taxon>Klebsiella</taxon>
        <taxon>Klebsiella pneumoniae complex</taxon>
    </lineage>
</organism>
<evidence type="ECO:0000313" key="2">
    <source>
        <dbReference type="Proteomes" id="UP000272440"/>
    </source>
</evidence>
<protein>
    <submittedName>
        <fullName evidence="1">Uncharacterized protein</fullName>
    </submittedName>
</protein>
<proteinExistence type="predicted"/>
<evidence type="ECO:0000313" key="1">
    <source>
        <dbReference type="EMBL" id="RRE44375.1"/>
    </source>
</evidence>
<dbReference type="Proteomes" id="UP000272440">
    <property type="component" value="Unassembled WGS sequence"/>
</dbReference>
<gene>
    <name evidence="1" type="ORF">EAO28_00020</name>
</gene>
<accession>A0A3P2EK06</accession>
<sequence length="89" mass="10502">MNFNKEFKMKIPKTSTKTQKEAMIYPKSSAYGHAGEYLFAYWISRYFGWPCRLLSVDMGIDAQVEMFADDTKSTGLLFLFRLKLLQDRW</sequence>
<reference evidence="1 2" key="1">
    <citation type="journal article" date="2019" name="Antimicrob. Agents Chemother.">
        <title>Applying Rapid Whole Genome Sequencing to Predict Phenotypic Antimicrobial Susceptibility Testing Results Among Carbapenem-Resistant Klebsiella pneumoniae Clinical Isolates.</title>
        <authorList>
            <person name="Tamma P.D."/>
            <person name="Fan Y."/>
            <person name="Bergman Y."/>
            <person name="Pertea G."/>
            <person name="Kazmi A."/>
            <person name="Lewis S."/>
            <person name="Carroll K.C."/>
            <person name="Schatz M.C."/>
            <person name="Timp W."/>
            <person name="Simner P.J."/>
        </authorList>
    </citation>
    <scope>NUCLEOTIDE SEQUENCE [LARGE SCALE GENOMIC DNA]</scope>
    <source>
        <strain evidence="1 2">KLPN_33</strain>
    </source>
</reference>
<dbReference type="EMBL" id="RCZY01000001">
    <property type="protein sequence ID" value="RRE44375.1"/>
    <property type="molecule type" value="Genomic_DNA"/>
</dbReference>
<name>A0A3P2EK06_KLEPN</name>
<comment type="caution">
    <text evidence="1">The sequence shown here is derived from an EMBL/GenBank/DDBJ whole genome shotgun (WGS) entry which is preliminary data.</text>
</comment>
<dbReference type="AlphaFoldDB" id="A0A3P2EK06"/>